<dbReference type="RefSeq" id="WP_188380445.1">
    <property type="nucleotide sequence ID" value="NZ_BMDI01000001.1"/>
</dbReference>
<dbReference type="GO" id="GO:0005525">
    <property type="term" value="F:GTP binding"/>
    <property type="evidence" value="ECO:0007669"/>
    <property type="project" value="UniProtKB-KW"/>
</dbReference>
<dbReference type="AlphaFoldDB" id="A0A8J3F301"/>
<comment type="caution">
    <text evidence="9">The sequence shown here is derived from an EMBL/GenBank/DDBJ whole genome shotgun (WGS) entry which is preliminary data.</text>
</comment>
<keyword evidence="4" id="KW-0547">Nucleotide-binding</keyword>
<keyword evidence="3" id="KW-0686">Riboflavin biosynthesis</keyword>
<organism evidence="9 10">
    <name type="scientific">Oxalicibacterium faecigallinarum</name>
    <dbReference type="NCBI Taxonomy" id="573741"/>
    <lineage>
        <taxon>Bacteria</taxon>
        <taxon>Pseudomonadati</taxon>
        <taxon>Pseudomonadota</taxon>
        <taxon>Betaproteobacteria</taxon>
        <taxon>Burkholderiales</taxon>
        <taxon>Oxalobacteraceae</taxon>
        <taxon>Oxalicibacterium</taxon>
    </lineage>
</organism>
<evidence type="ECO:0000256" key="5">
    <source>
        <dbReference type="ARBA" id="ARBA00022801"/>
    </source>
</evidence>
<dbReference type="InterPro" id="IPR036144">
    <property type="entry name" value="RibA-like_sf"/>
</dbReference>
<protein>
    <recommendedName>
        <fullName evidence="2">GTP cyclohydrolase II</fullName>
        <ecNumber evidence="2">3.5.4.25</ecNumber>
    </recommendedName>
</protein>
<comment type="catalytic activity">
    <reaction evidence="7">
        <text>GTP + 4 H2O = 2,5-diamino-6-hydroxy-4-(5-phosphoribosylamino)-pyrimidine + formate + 2 phosphate + 3 H(+)</text>
        <dbReference type="Rhea" id="RHEA:23704"/>
        <dbReference type="ChEBI" id="CHEBI:15377"/>
        <dbReference type="ChEBI" id="CHEBI:15378"/>
        <dbReference type="ChEBI" id="CHEBI:15740"/>
        <dbReference type="ChEBI" id="CHEBI:37565"/>
        <dbReference type="ChEBI" id="CHEBI:43474"/>
        <dbReference type="ChEBI" id="CHEBI:58614"/>
        <dbReference type="EC" id="3.5.4.25"/>
    </reaction>
</comment>
<dbReference type="InterPro" id="IPR032677">
    <property type="entry name" value="GTP_cyclohydro_II"/>
</dbReference>
<evidence type="ECO:0000256" key="4">
    <source>
        <dbReference type="ARBA" id="ARBA00022741"/>
    </source>
</evidence>
<feature type="domain" description="GTP cyclohydrolase II" evidence="8">
    <location>
        <begin position="4"/>
        <end position="162"/>
    </location>
</feature>
<accession>A0A8J3F301</accession>
<dbReference type="GO" id="GO:0008686">
    <property type="term" value="F:3,4-dihydroxy-2-butanone-4-phosphate synthase activity"/>
    <property type="evidence" value="ECO:0007669"/>
    <property type="project" value="TreeGrafter"/>
</dbReference>
<dbReference type="PANTHER" id="PTHR21327">
    <property type="entry name" value="GTP CYCLOHYDROLASE II-RELATED"/>
    <property type="match status" value="1"/>
</dbReference>
<dbReference type="GO" id="GO:0003935">
    <property type="term" value="F:GTP cyclohydrolase II activity"/>
    <property type="evidence" value="ECO:0007669"/>
    <property type="project" value="UniProtKB-EC"/>
</dbReference>
<dbReference type="PANTHER" id="PTHR21327:SF38">
    <property type="entry name" value="3,4-DIHYDROXY-2-BUTANONE 4-PHOSPHATE SYNTHASE"/>
    <property type="match status" value="1"/>
</dbReference>
<keyword evidence="5" id="KW-0378">Hydrolase</keyword>
<dbReference type="CDD" id="cd00641">
    <property type="entry name" value="GTP_cyclohydro2"/>
    <property type="match status" value="1"/>
</dbReference>
<dbReference type="EMBL" id="BMDI01000001">
    <property type="protein sequence ID" value="GGI18271.1"/>
    <property type="molecule type" value="Genomic_DNA"/>
</dbReference>
<evidence type="ECO:0000256" key="2">
    <source>
        <dbReference type="ARBA" id="ARBA00012762"/>
    </source>
</evidence>
<gene>
    <name evidence="9" type="ORF">GCM10008066_13170</name>
</gene>
<dbReference type="InterPro" id="IPR000926">
    <property type="entry name" value="RibA"/>
</dbReference>
<name>A0A8J3F301_9BURK</name>
<evidence type="ECO:0000256" key="1">
    <source>
        <dbReference type="ARBA" id="ARBA00005104"/>
    </source>
</evidence>
<dbReference type="GO" id="GO:0009231">
    <property type="term" value="P:riboflavin biosynthetic process"/>
    <property type="evidence" value="ECO:0007669"/>
    <property type="project" value="UniProtKB-UniPathway"/>
</dbReference>
<dbReference type="EC" id="3.5.4.25" evidence="2"/>
<evidence type="ECO:0000259" key="8">
    <source>
        <dbReference type="Pfam" id="PF00925"/>
    </source>
</evidence>
<proteinExistence type="predicted"/>
<dbReference type="UniPathway" id="UPA00275"/>
<evidence type="ECO:0000313" key="10">
    <source>
        <dbReference type="Proteomes" id="UP000642180"/>
    </source>
</evidence>
<dbReference type="Proteomes" id="UP000642180">
    <property type="component" value="Unassembled WGS sequence"/>
</dbReference>
<dbReference type="GO" id="GO:0005829">
    <property type="term" value="C:cytosol"/>
    <property type="evidence" value="ECO:0007669"/>
    <property type="project" value="TreeGrafter"/>
</dbReference>
<keyword evidence="6" id="KW-0342">GTP-binding</keyword>
<dbReference type="SUPFAM" id="SSF142695">
    <property type="entry name" value="RibA-like"/>
    <property type="match status" value="1"/>
</dbReference>
<comment type="pathway">
    <text evidence="1">Cofactor biosynthesis; riboflavin biosynthesis.</text>
</comment>
<dbReference type="NCBIfam" id="NF001591">
    <property type="entry name" value="PRK00393.1"/>
    <property type="match status" value="1"/>
</dbReference>
<dbReference type="Pfam" id="PF00925">
    <property type="entry name" value="GTP_cyclohydro2"/>
    <property type="match status" value="1"/>
</dbReference>
<dbReference type="Gene3D" id="3.40.50.10990">
    <property type="entry name" value="GTP cyclohydrolase II"/>
    <property type="match status" value="1"/>
</dbReference>
<evidence type="ECO:0000256" key="6">
    <source>
        <dbReference type="ARBA" id="ARBA00023134"/>
    </source>
</evidence>
<evidence type="ECO:0000256" key="7">
    <source>
        <dbReference type="ARBA" id="ARBA00049295"/>
    </source>
</evidence>
<evidence type="ECO:0000256" key="3">
    <source>
        <dbReference type="ARBA" id="ARBA00022619"/>
    </source>
</evidence>
<evidence type="ECO:0000313" key="9">
    <source>
        <dbReference type="EMBL" id="GGI18271.1"/>
    </source>
</evidence>
<sequence length="194" mass="21854">MEHSSTTLRTKFGEFKFHCFSWGAHEEDNLLVLENGNFLGHPLVRVQSACYSAEIFRSLDCDCHAQLAKSQQLIAEKGGYLIYMLCDGRGAGLLNKLRGMELGETEGLDTSDAYQKLGIPQDPRDYERVCTVIKYFDLKHILLLTNNPRKVSAIERGGILVDRQPLEIGSTPESRPYLATKSKKMGHLLSEFED</sequence>
<keyword evidence="10" id="KW-1185">Reference proteome</keyword>
<reference evidence="10" key="1">
    <citation type="journal article" date="2019" name="Int. J. Syst. Evol. Microbiol.">
        <title>The Global Catalogue of Microorganisms (GCM) 10K type strain sequencing project: providing services to taxonomists for standard genome sequencing and annotation.</title>
        <authorList>
            <consortium name="The Broad Institute Genomics Platform"/>
            <consortium name="The Broad Institute Genome Sequencing Center for Infectious Disease"/>
            <person name="Wu L."/>
            <person name="Ma J."/>
        </authorList>
    </citation>
    <scope>NUCLEOTIDE SEQUENCE [LARGE SCALE GENOMIC DNA]</scope>
    <source>
        <strain evidence="10">CCM 2767</strain>
    </source>
</reference>